<proteinExistence type="predicted"/>
<dbReference type="AlphaFoldDB" id="A0A0G2YLD0"/>
<sequence length="38" mass="4048">MHGASRAGTPVTAVELRQSLRRLAAGRQGQGGTRWRAS</sequence>
<accession>A0A0G2YLD0</accession>
<evidence type="ECO:0000313" key="1">
    <source>
        <dbReference type="EMBL" id="AKI85294.1"/>
    </source>
</evidence>
<organism evidence="1">
    <name type="scientific">uncultured organism</name>
    <dbReference type="NCBI Taxonomy" id="155900"/>
    <lineage>
        <taxon>unclassified sequences</taxon>
        <taxon>environmental samples</taxon>
    </lineage>
</organism>
<dbReference type="EMBL" id="KP892657">
    <property type="protein sequence ID" value="AKI85294.1"/>
    <property type="molecule type" value="Genomic_DNA"/>
</dbReference>
<reference evidence="1" key="1">
    <citation type="journal article" date="2015" name="Front. Microbiol.">
        <title>Identification of novel esterase-active enzymes from hot environments by use of the host bacterium Thermus thermophilus.</title>
        <authorList>
            <person name="Leis B."/>
            <person name="Angelov A."/>
            <person name="Mientus M."/>
            <person name="Li H."/>
            <person name="Pham V.T."/>
            <person name="Lauinger B."/>
            <person name="Bongen P."/>
            <person name="Pietruszka J."/>
            <person name="Goncalves L.G."/>
            <person name="Santos H."/>
            <person name="Liebl W."/>
        </authorList>
    </citation>
    <scope>NUCLEOTIDE SEQUENCE</scope>
</reference>
<protein>
    <submittedName>
        <fullName evidence="1">Uncharacterized protein</fullName>
    </submittedName>
</protein>
<name>A0A0G2YLD0_9ZZZZ</name>